<evidence type="ECO:0000259" key="9">
    <source>
        <dbReference type="PROSITE" id="PS50850"/>
    </source>
</evidence>
<evidence type="ECO:0000256" key="4">
    <source>
        <dbReference type="ARBA" id="ARBA00022692"/>
    </source>
</evidence>
<dbReference type="AlphaFoldDB" id="A0A8J3F8S5"/>
<feature type="transmembrane region" description="Helical" evidence="8">
    <location>
        <begin position="119"/>
        <end position="140"/>
    </location>
</feature>
<evidence type="ECO:0000256" key="2">
    <source>
        <dbReference type="ARBA" id="ARBA00022448"/>
    </source>
</evidence>
<accession>A0A8J3F8S5</accession>
<reference evidence="10" key="1">
    <citation type="journal article" date="2014" name="Int. J. Syst. Evol. Microbiol.">
        <title>Complete genome sequence of Corynebacterium casei LMG S-19264T (=DSM 44701T), isolated from a smear-ripened cheese.</title>
        <authorList>
            <consortium name="US DOE Joint Genome Institute (JGI-PGF)"/>
            <person name="Walter F."/>
            <person name="Albersmeier A."/>
            <person name="Kalinowski J."/>
            <person name="Ruckert C."/>
        </authorList>
    </citation>
    <scope>NUCLEOTIDE SEQUENCE</scope>
    <source>
        <strain evidence="10">JCM 14719</strain>
    </source>
</reference>
<reference evidence="10" key="2">
    <citation type="submission" date="2020-09" db="EMBL/GenBank/DDBJ databases">
        <authorList>
            <person name="Sun Q."/>
            <person name="Ohkuma M."/>
        </authorList>
    </citation>
    <scope>NUCLEOTIDE SEQUENCE</scope>
    <source>
        <strain evidence="10">JCM 14719</strain>
    </source>
</reference>
<sequence length="321" mass="33880">MRWGNPATKRHEMAEHKRPAGRKTNRPLVFGAVLLAMFMAAVEVTIVGTAMPSIVADLGGFALLGWVFSAYLLPQAISMPLWGKLADLYGRKPVFVAGTGLFLFGSLLCGLASSMPALIAFRVVQGLGAGAVQPIATTLVGDLYSLEERAKIQGYLSGVWGVSAIIGPALGALFVEYLHWSWVFWVNVPIGLLAVAGVAFFLHEDVARKPHALDWPGAALLLVSVAALMLALLQGGAAWTWTSPPSLALLAVFALGGLPSCGGSGGPRSRSCPLPYGGTASSPCPTRRRSPPARCSLPSRPTFRPTCRACWSIPPSWPALP</sequence>
<keyword evidence="3" id="KW-1003">Cell membrane</keyword>
<dbReference type="InterPro" id="IPR036259">
    <property type="entry name" value="MFS_trans_sf"/>
</dbReference>
<dbReference type="PANTHER" id="PTHR23501:SF191">
    <property type="entry name" value="VACUOLAR BASIC AMINO ACID TRANSPORTER 4"/>
    <property type="match status" value="1"/>
</dbReference>
<dbReference type="InterPro" id="IPR020846">
    <property type="entry name" value="MFS_dom"/>
</dbReference>
<evidence type="ECO:0000256" key="6">
    <source>
        <dbReference type="ARBA" id="ARBA00023136"/>
    </source>
</evidence>
<dbReference type="Proteomes" id="UP000637720">
    <property type="component" value="Unassembled WGS sequence"/>
</dbReference>
<feature type="transmembrane region" description="Helical" evidence="8">
    <location>
        <begin position="215"/>
        <end position="241"/>
    </location>
</feature>
<keyword evidence="4 8" id="KW-0812">Transmembrane</keyword>
<evidence type="ECO:0000256" key="7">
    <source>
        <dbReference type="SAM" id="MobiDB-lite"/>
    </source>
</evidence>
<feature type="transmembrane region" description="Helical" evidence="8">
    <location>
        <begin position="247"/>
        <end position="266"/>
    </location>
</feature>
<name>A0A8J3F8S5_9BACI</name>
<comment type="caution">
    <text evidence="10">The sequence shown here is derived from an EMBL/GenBank/DDBJ whole genome shotgun (WGS) entry which is preliminary data.</text>
</comment>
<feature type="domain" description="Major facilitator superfamily (MFS) profile" evidence="9">
    <location>
        <begin position="29"/>
        <end position="321"/>
    </location>
</feature>
<feature type="transmembrane region" description="Helical" evidence="8">
    <location>
        <begin position="28"/>
        <end position="48"/>
    </location>
</feature>
<keyword evidence="2" id="KW-0813">Transport</keyword>
<protein>
    <recommendedName>
        <fullName evidence="9">Major facilitator superfamily (MFS) profile domain-containing protein</fullName>
    </recommendedName>
</protein>
<dbReference type="GO" id="GO:0005886">
    <property type="term" value="C:plasma membrane"/>
    <property type="evidence" value="ECO:0007669"/>
    <property type="project" value="UniProtKB-SubCell"/>
</dbReference>
<organism evidence="10 11">
    <name type="scientific">Calditerricola satsumensis</name>
    <dbReference type="NCBI Taxonomy" id="373054"/>
    <lineage>
        <taxon>Bacteria</taxon>
        <taxon>Bacillati</taxon>
        <taxon>Bacillota</taxon>
        <taxon>Bacilli</taxon>
        <taxon>Bacillales</taxon>
        <taxon>Bacillaceae</taxon>
        <taxon>Calditerricola</taxon>
    </lineage>
</organism>
<proteinExistence type="predicted"/>
<dbReference type="SUPFAM" id="SSF103473">
    <property type="entry name" value="MFS general substrate transporter"/>
    <property type="match status" value="1"/>
</dbReference>
<dbReference type="PANTHER" id="PTHR23501">
    <property type="entry name" value="MAJOR FACILITATOR SUPERFAMILY"/>
    <property type="match status" value="1"/>
</dbReference>
<dbReference type="GO" id="GO:0022857">
    <property type="term" value="F:transmembrane transporter activity"/>
    <property type="evidence" value="ECO:0007669"/>
    <property type="project" value="InterPro"/>
</dbReference>
<evidence type="ECO:0000256" key="8">
    <source>
        <dbReference type="SAM" id="Phobius"/>
    </source>
</evidence>
<keyword evidence="11" id="KW-1185">Reference proteome</keyword>
<feature type="transmembrane region" description="Helical" evidence="8">
    <location>
        <begin position="54"/>
        <end position="73"/>
    </location>
</feature>
<keyword evidence="5 8" id="KW-1133">Transmembrane helix</keyword>
<dbReference type="EMBL" id="BMOF01000001">
    <property type="protein sequence ID" value="GGJ90791.1"/>
    <property type="molecule type" value="Genomic_DNA"/>
</dbReference>
<keyword evidence="6 8" id="KW-0472">Membrane</keyword>
<feature type="transmembrane region" description="Helical" evidence="8">
    <location>
        <begin position="94"/>
        <end position="113"/>
    </location>
</feature>
<feature type="compositionally biased region" description="Basic and acidic residues" evidence="7">
    <location>
        <begin position="9"/>
        <end position="18"/>
    </location>
</feature>
<feature type="transmembrane region" description="Helical" evidence="8">
    <location>
        <begin position="152"/>
        <end position="174"/>
    </location>
</feature>
<evidence type="ECO:0000256" key="1">
    <source>
        <dbReference type="ARBA" id="ARBA00004651"/>
    </source>
</evidence>
<gene>
    <name evidence="10" type="ORF">GCM10007043_00610</name>
</gene>
<dbReference type="InterPro" id="IPR011701">
    <property type="entry name" value="MFS"/>
</dbReference>
<evidence type="ECO:0000256" key="5">
    <source>
        <dbReference type="ARBA" id="ARBA00022989"/>
    </source>
</evidence>
<evidence type="ECO:0000256" key="3">
    <source>
        <dbReference type="ARBA" id="ARBA00022475"/>
    </source>
</evidence>
<dbReference type="FunFam" id="1.20.1720.10:FF:000004">
    <property type="entry name" value="EmrB/QacA family drug resistance transporter"/>
    <property type="match status" value="1"/>
</dbReference>
<dbReference type="Gene3D" id="1.20.1720.10">
    <property type="entry name" value="Multidrug resistance protein D"/>
    <property type="match status" value="1"/>
</dbReference>
<evidence type="ECO:0000313" key="11">
    <source>
        <dbReference type="Proteomes" id="UP000637720"/>
    </source>
</evidence>
<dbReference type="Pfam" id="PF07690">
    <property type="entry name" value="MFS_1"/>
    <property type="match status" value="1"/>
</dbReference>
<feature type="transmembrane region" description="Helical" evidence="8">
    <location>
        <begin position="180"/>
        <end position="203"/>
    </location>
</feature>
<dbReference type="PROSITE" id="PS50850">
    <property type="entry name" value="MFS"/>
    <property type="match status" value="1"/>
</dbReference>
<comment type="subcellular location">
    <subcellularLocation>
        <location evidence="1">Cell membrane</location>
        <topology evidence="1">Multi-pass membrane protein</topology>
    </subcellularLocation>
</comment>
<evidence type="ECO:0000313" key="10">
    <source>
        <dbReference type="EMBL" id="GGJ90791.1"/>
    </source>
</evidence>
<feature type="region of interest" description="Disordered" evidence="7">
    <location>
        <begin position="1"/>
        <end position="20"/>
    </location>
</feature>